<organism evidence="2 3">
    <name type="scientific">Anaerofilum hominis</name>
    <dbReference type="NCBI Taxonomy" id="2763016"/>
    <lineage>
        <taxon>Bacteria</taxon>
        <taxon>Bacillati</taxon>
        <taxon>Bacillota</taxon>
        <taxon>Clostridia</taxon>
        <taxon>Eubacteriales</taxon>
        <taxon>Oscillospiraceae</taxon>
        <taxon>Anaerofilum</taxon>
    </lineage>
</organism>
<proteinExistence type="predicted"/>
<feature type="transmembrane region" description="Helical" evidence="1">
    <location>
        <begin position="149"/>
        <end position="176"/>
    </location>
</feature>
<gene>
    <name evidence="2" type="ORF">H8S23_04930</name>
</gene>
<accession>A0A923I8E3</accession>
<feature type="transmembrane region" description="Helical" evidence="1">
    <location>
        <begin position="125"/>
        <end position="143"/>
    </location>
</feature>
<dbReference type="EMBL" id="JACONZ010000001">
    <property type="protein sequence ID" value="MBC5580842.1"/>
    <property type="molecule type" value="Genomic_DNA"/>
</dbReference>
<dbReference type="RefSeq" id="WP_186887166.1">
    <property type="nucleotide sequence ID" value="NZ_JACONZ010000001.1"/>
</dbReference>
<protein>
    <submittedName>
        <fullName evidence="2">DUF2812 domain-containing protein</fullName>
    </submittedName>
</protein>
<evidence type="ECO:0000256" key="1">
    <source>
        <dbReference type="SAM" id="Phobius"/>
    </source>
</evidence>
<keyword evidence="3" id="KW-1185">Reference proteome</keyword>
<name>A0A923I8E3_9FIRM</name>
<keyword evidence="1" id="KW-1133">Transmembrane helix</keyword>
<dbReference type="Proteomes" id="UP000659630">
    <property type="component" value="Unassembled WGS sequence"/>
</dbReference>
<dbReference type="Pfam" id="PF11193">
    <property type="entry name" value="DUF2812"/>
    <property type="match status" value="1"/>
</dbReference>
<evidence type="ECO:0000313" key="3">
    <source>
        <dbReference type="Proteomes" id="UP000659630"/>
    </source>
</evidence>
<keyword evidence="1" id="KW-0472">Membrane</keyword>
<reference evidence="2" key="1">
    <citation type="submission" date="2020-08" db="EMBL/GenBank/DDBJ databases">
        <title>Genome public.</title>
        <authorList>
            <person name="Liu C."/>
            <person name="Sun Q."/>
        </authorList>
    </citation>
    <scope>NUCLEOTIDE SEQUENCE</scope>
    <source>
        <strain evidence="2">BX8</strain>
    </source>
</reference>
<sequence length="217" mass="24689">MTLKRFSLRPTGLLSIGQMEHRLADLAARGWLLCGANWLFDVFERARPARMRYRLEPSQEEKPGDPPPYEKQRLCREAGWAYIATADKLHVYASPAQADAPELHTDPAELAAAMTGYRNYYTTQAGAAGIMSALNTFFLFSHWTRQGAWSLGLAAFFLLLDLWMLCRLIFLIRSLWRLQRDLAEGRPIDHQQPYKRTLWGAWSAALALLGAGLLLFF</sequence>
<comment type="caution">
    <text evidence="2">The sequence shown here is derived from an EMBL/GenBank/DDBJ whole genome shotgun (WGS) entry which is preliminary data.</text>
</comment>
<evidence type="ECO:0000313" key="2">
    <source>
        <dbReference type="EMBL" id="MBC5580842.1"/>
    </source>
</evidence>
<keyword evidence="1" id="KW-0812">Transmembrane</keyword>
<dbReference type="InterPro" id="IPR021359">
    <property type="entry name" value="DUF2812"/>
</dbReference>
<feature type="transmembrane region" description="Helical" evidence="1">
    <location>
        <begin position="197"/>
        <end position="216"/>
    </location>
</feature>
<dbReference type="AlphaFoldDB" id="A0A923I8E3"/>